<feature type="transmembrane region" description="Helical" evidence="16">
    <location>
        <begin position="200"/>
        <end position="222"/>
    </location>
</feature>
<dbReference type="InterPro" id="IPR001750">
    <property type="entry name" value="ND/Mrp_TM"/>
</dbReference>
<evidence type="ECO:0000256" key="16">
    <source>
        <dbReference type="RuleBase" id="RU003297"/>
    </source>
</evidence>
<dbReference type="AlphaFoldDB" id="D3DKL5"/>
<keyword evidence="8" id="KW-1278">Translocase</keyword>
<evidence type="ECO:0000259" key="17">
    <source>
        <dbReference type="Pfam" id="PF00361"/>
    </source>
</evidence>
<keyword evidence="6 16" id="KW-0679">Respiratory chain</keyword>
<sequence length="397" mass="44409">MSLVILSFWVFQGMYVINSIKMGSLFHYLCVSLLSVVLCFFLSSKMISFYIFFELSLIPTLFLVFFFGYQPEKLQASMYLLMYTVMSSLPLLMIFIKMSGYILFISTSTSVSMVLFMTLGFMVKTPMYLVHVWLPKAHVEAPVAGSMVLAGILLKLGSYGLILFCPVLSGVVLYFYLSLSVWGSIFCSMICIRQSDLKGLIAYSSVVHMGVVTVGVVSGLEIGYSCALMMVIAHGVCSPMLFAVAFLVYSSSHTRVLSNNKGSLSTPVLSFILFLLLAINMGVPPSVNLWSEVYMFISFINMMTVSIFFLVVIAFVGVVYNLFMYITLSQSKEFDFSKTDYIYWPLLSACLLGFLLFPFLGVFSVYFSYLNAISITLTMFRLSLCLPEVTGDMCKSK</sequence>
<organism evidence="18">
    <name type="scientific">Zonosagitta nagae</name>
    <dbReference type="NCBI Taxonomy" id="648573"/>
    <lineage>
        <taxon>Eukaryota</taxon>
        <taxon>Metazoa</taxon>
        <taxon>Spiralia</taxon>
        <taxon>Gnathifera</taxon>
        <taxon>Chaetognatha</taxon>
        <taxon>Sagittoidea</taxon>
        <taxon>Aphragmophora</taxon>
        <taxon>Ctenodontina</taxon>
        <taxon>Sagittidae</taxon>
        <taxon>Zonosagitta</taxon>
    </lineage>
</organism>
<dbReference type="GO" id="GO:0008137">
    <property type="term" value="F:NADH dehydrogenase (ubiquinone) activity"/>
    <property type="evidence" value="ECO:0007669"/>
    <property type="project" value="UniProtKB-UniRule"/>
</dbReference>
<dbReference type="Pfam" id="PF00361">
    <property type="entry name" value="Proton_antipo_M"/>
    <property type="match status" value="1"/>
</dbReference>
<evidence type="ECO:0000256" key="7">
    <source>
        <dbReference type="ARBA" id="ARBA00022692"/>
    </source>
</evidence>
<feature type="transmembrane region" description="Helical" evidence="16">
    <location>
        <begin position="228"/>
        <end position="250"/>
    </location>
</feature>
<dbReference type="EMBL" id="AP011545">
    <property type="protein sequence ID" value="BAI68164.1"/>
    <property type="molecule type" value="Genomic_DNA"/>
</dbReference>
<dbReference type="GO" id="GO:0042773">
    <property type="term" value="P:ATP synthesis coupled electron transport"/>
    <property type="evidence" value="ECO:0007669"/>
    <property type="project" value="InterPro"/>
</dbReference>
<evidence type="ECO:0000256" key="2">
    <source>
        <dbReference type="ARBA" id="ARBA00009025"/>
    </source>
</evidence>
<dbReference type="RefSeq" id="YP_003433773.1">
    <property type="nucleotide sequence ID" value="NC_013810.1"/>
</dbReference>
<keyword evidence="10 16" id="KW-1133">Transmembrane helix</keyword>
<keyword evidence="5 16" id="KW-0813">Transport</keyword>
<comment type="subcellular location">
    <subcellularLocation>
        <location evidence="1 16">Mitochondrion membrane</location>
        <topology evidence="1 16">Multi-pass membrane protein</topology>
    </subcellularLocation>
</comment>
<feature type="transmembrane region" description="Helical" evidence="16">
    <location>
        <begin position="262"/>
        <end position="281"/>
    </location>
</feature>
<evidence type="ECO:0000256" key="12">
    <source>
        <dbReference type="ARBA" id="ARBA00023075"/>
    </source>
</evidence>
<dbReference type="GeneID" id="8774242"/>
<feature type="transmembrane region" description="Helical" evidence="16">
    <location>
        <begin position="102"/>
        <end position="123"/>
    </location>
</feature>
<dbReference type="GO" id="GO:0048039">
    <property type="term" value="F:ubiquinone binding"/>
    <property type="evidence" value="ECO:0007669"/>
    <property type="project" value="TreeGrafter"/>
</dbReference>
<keyword evidence="11 16" id="KW-0520">NAD</keyword>
<evidence type="ECO:0000256" key="9">
    <source>
        <dbReference type="ARBA" id="ARBA00022982"/>
    </source>
</evidence>
<evidence type="ECO:0000256" key="8">
    <source>
        <dbReference type="ARBA" id="ARBA00022967"/>
    </source>
</evidence>
<feature type="transmembrane region" description="Helical" evidence="16">
    <location>
        <begin position="49"/>
        <end position="70"/>
    </location>
</feature>
<dbReference type="EC" id="7.1.1.2" evidence="3 16"/>
<proteinExistence type="inferred from homology"/>
<comment type="catalytic activity">
    <reaction evidence="15 16">
        <text>a ubiquinone + NADH + 5 H(+)(in) = a ubiquinol + NAD(+) + 4 H(+)(out)</text>
        <dbReference type="Rhea" id="RHEA:29091"/>
        <dbReference type="Rhea" id="RHEA-COMP:9565"/>
        <dbReference type="Rhea" id="RHEA-COMP:9566"/>
        <dbReference type="ChEBI" id="CHEBI:15378"/>
        <dbReference type="ChEBI" id="CHEBI:16389"/>
        <dbReference type="ChEBI" id="CHEBI:17976"/>
        <dbReference type="ChEBI" id="CHEBI:57540"/>
        <dbReference type="ChEBI" id="CHEBI:57945"/>
        <dbReference type="EC" id="7.1.1.2"/>
    </reaction>
</comment>
<evidence type="ECO:0000313" key="18">
    <source>
        <dbReference type="EMBL" id="BAI68164.1"/>
    </source>
</evidence>
<dbReference type="CTD" id="4538"/>
<keyword evidence="12 16" id="KW-0830">Ubiquinone</keyword>
<evidence type="ECO:0000256" key="14">
    <source>
        <dbReference type="ARBA" id="ARBA00023136"/>
    </source>
</evidence>
<feature type="domain" description="NADH:quinone oxidoreductase/Mrp antiporter transmembrane" evidence="17">
    <location>
        <begin position="43"/>
        <end position="314"/>
    </location>
</feature>
<evidence type="ECO:0000256" key="13">
    <source>
        <dbReference type="ARBA" id="ARBA00023128"/>
    </source>
</evidence>
<dbReference type="PRINTS" id="PR01437">
    <property type="entry name" value="NUOXDRDTASE4"/>
</dbReference>
<protein>
    <recommendedName>
        <fullName evidence="4 16">NADH-ubiquinone oxidoreductase chain 4</fullName>
        <ecNumber evidence="3 16">7.1.1.2</ecNumber>
    </recommendedName>
</protein>
<feature type="transmembrane region" description="Helical" evidence="16">
    <location>
        <begin position="293"/>
        <end position="320"/>
    </location>
</feature>
<feature type="transmembrane region" description="Helical" evidence="16">
    <location>
        <begin position="26"/>
        <end position="42"/>
    </location>
</feature>
<geneLocation type="mitochondrion" evidence="18"/>
<evidence type="ECO:0000256" key="5">
    <source>
        <dbReference type="ARBA" id="ARBA00022448"/>
    </source>
</evidence>
<gene>
    <name evidence="18" type="primary">ND4</name>
</gene>
<name>D3DKL5_9BILA</name>
<evidence type="ECO:0000256" key="4">
    <source>
        <dbReference type="ARBA" id="ARBA00021006"/>
    </source>
</evidence>
<dbReference type="InterPro" id="IPR003918">
    <property type="entry name" value="NADH_UbQ_OxRdtase"/>
</dbReference>
<evidence type="ECO:0000256" key="3">
    <source>
        <dbReference type="ARBA" id="ARBA00012944"/>
    </source>
</evidence>
<reference evidence="18" key="1">
    <citation type="journal article" date="2010" name="Comp. Biochem. Physiol. Part D Genomics Proteomics">
        <title>Complete mitochondrial genome sequences of the three pelagic chaetognaths Sagitta nagae, Sagitta decipiens and Sagitta enflata.</title>
        <authorList>
            <person name="Miyamoto H."/>
            <person name="Machida R.J."/>
            <person name="Nishida S."/>
        </authorList>
    </citation>
    <scope>NUCLEOTIDE SEQUENCE</scope>
</reference>
<feature type="transmembrane region" description="Helical" evidence="16">
    <location>
        <begin position="76"/>
        <end position="95"/>
    </location>
</feature>
<dbReference type="GO" id="GO:0003954">
    <property type="term" value="F:NADH dehydrogenase activity"/>
    <property type="evidence" value="ECO:0007669"/>
    <property type="project" value="TreeGrafter"/>
</dbReference>
<keyword evidence="9 16" id="KW-0249">Electron transport</keyword>
<keyword evidence="13 16" id="KW-0496">Mitochondrion</keyword>
<feature type="transmembrane region" description="Helical" evidence="16">
    <location>
        <begin position="341"/>
        <end position="360"/>
    </location>
</feature>
<evidence type="ECO:0000256" key="1">
    <source>
        <dbReference type="ARBA" id="ARBA00004225"/>
    </source>
</evidence>
<dbReference type="PANTHER" id="PTHR43507:SF20">
    <property type="entry name" value="NADH-UBIQUINONE OXIDOREDUCTASE CHAIN 4"/>
    <property type="match status" value="1"/>
</dbReference>
<evidence type="ECO:0000256" key="15">
    <source>
        <dbReference type="ARBA" id="ARBA00049551"/>
    </source>
</evidence>
<keyword evidence="14 16" id="KW-0472">Membrane</keyword>
<reference evidence="18" key="2">
    <citation type="submission" date="2010-02" db="EMBL/GenBank/DDBJ databases">
        <title>CMarZ DNA Barcode.</title>
        <authorList>
            <person name="Machida R.J."/>
            <person name="Nishida S."/>
        </authorList>
    </citation>
    <scope>NUCLEOTIDE SEQUENCE</scope>
</reference>
<comment type="function">
    <text evidence="16">Core subunit of the mitochondrial membrane respiratory chain NADH dehydrogenase (Complex I) which catalyzes electron transfer from NADH through the respiratory chain, using ubiquinone as an electron acceptor. Essential for the catalytic activity and assembly of complex I.</text>
</comment>
<keyword evidence="7 16" id="KW-0812">Transmembrane</keyword>
<dbReference type="PANTHER" id="PTHR43507">
    <property type="entry name" value="NADH-UBIQUINONE OXIDOREDUCTASE CHAIN 4"/>
    <property type="match status" value="1"/>
</dbReference>
<dbReference type="GO" id="GO:0015990">
    <property type="term" value="P:electron transport coupled proton transport"/>
    <property type="evidence" value="ECO:0007669"/>
    <property type="project" value="TreeGrafter"/>
</dbReference>
<evidence type="ECO:0000256" key="10">
    <source>
        <dbReference type="ARBA" id="ARBA00022989"/>
    </source>
</evidence>
<evidence type="ECO:0000256" key="11">
    <source>
        <dbReference type="ARBA" id="ARBA00023027"/>
    </source>
</evidence>
<accession>D3DKL5</accession>
<dbReference type="GO" id="GO:0031966">
    <property type="term" value="C:mitochondrial membrane"/>
    <property type="evidence" value="ECO:0007669"/>
    <property type="project" value="UniProtKB-SubCell"/>
</dbReference>
<comment type="similarity">
    <text evidence="2 16">Belongs to the complex I subunit 4 family.</text>
</comment>
<evidence type="ECO:0000256" key="6">
    <source>
        <dbReference type="ARBA" id="ARBA00022660"/>
    </source>
</evidence>